<comment type="caution">
    <text evidence="4">The sequence shown here is derived from an EMBL/GenBank/DDBJ whole genome shotgun (WGS) entry which is preliminary data.</text>
</comment>
<protein>
    <submittedName>
        <fullName evidence="4">Uncharacterized protein</fullName>
    </submittedName>
</protein>
<keyword evidence="5" id="KW-1185">Reference proteome</keyword>
<evidence type="ECO:0000313" key="4">
    <source>
        <dbReference type="EMBL" id="KAK0554571.1"/>
    </source>
</evidence>
<feature type="compositionally biased region" description="Basic and acidic residues" evidence="1">
    <location>
        <begin position="370"/>
        <end position="390"/>
    </location>
</feature>
<feature type="region of interest" description="Disordered" evidence="1">
    <location>
        <begin position="227"/>
        <end position="543"/>
    </location>
</feature>
<feature type="compositionally biased region" description="Low complexity" evidence="1">
    <location>
        <begin position="256"/>
        <end position="266"/>
    </location>
</feature>
<feature type="compositionally biased region" description="Low complexity" evidence="1">
    <location>
        <begin position="726"/>
        <end position="736"/>
    </location>
</feature>
<keyword evidence="3" id="KW-0732">Signal</keyword>
<feature type="compositionally biased region" description="Low complexity" evidence="1">
    <location>
        <begin position="569"/>
        <end position="604"/>
    </location>
</feature>
<dbReference type="Proteomes" id="UP001176517">
    <property type="component" value="Unassembled WGS sequence"/>
</dbReference>
<feature type="compositionally biased region" description="Low complexity" evidence="1">
    <location>
        <begin position="304"/>
        <end position="318"/>
    </location>
</feature>
<sequence length="781" mass="82796">MAVLTILAVLLTLISSISAAALNQKQQQQQPQPQPLPRPRLDPTPTIIFDRQDKLSSAAAAAAAAATSLWAPRSRSVWFQKRAIIITSVFLAIFIVLIIGCAVFLRDRKYDISDEDLQAEEEEEIKWEEQGVPEHERERMRAEREDMWVRREMERKEASRLAKMEKRAEKQEAKRRKKLGLSPTATGTTPPPPTETLSKDAHSTSIQTRFIAGRWARNRLQTAIRVVRPSHAVKQRSSSTSTTVSKNASGTPGLASLSSLNPSSSNQDHTTDEPSTLRDSTDPDPASTASTDSAPIIQQTASEPPADTTSRSTDDPTPQESSTPRVNADDQIQQIQEELFPPAYIPSTSQEAIGGVGGSSSVGPLASSSRRGDEKRRMIDADLEQDRDRQYGQSAEDAEREEERRRLAIEQRLFAAGLGDDDDDVRLEDGLAPPPPLIPHAHGSAATGPGSSSPSQTLGSAWNASDGEGSGLASRQRNHSGFTHAASLNATPSTAHVATDEKAVLRALDQARDAPTPSQPSHSHYHSGPASSPSPSALAASGDALAPTAPALAVDADGFEVLDELHAGPPSEYGPSSSSQAPPTTPARSSQPSASTPSSSTSFLPAPPRPQIPGWSEFDEPYRTAAGMPSTQPAPSEAREQPSQEAIRRRSETSESGQNPSSVARVPMSATAKAKAREAGMDIEHDADMDSAAAAAATLLPSRPGVLKSLEPVSPLGRVAGGQSGGASSPSAPSAPDMYVALPQYEPARAPPTSSPSAAAAPSAPSAPPLWDDDDEDDVRV</sequence>
<reference evidence="4" key="1">
    <citation type="journal article" date="2023" name="PhytoFront">
        <title>Draft Genome Resources of Seven Strains of Tilletia horrida, Causal Agent of Kernel Smut of Rice.</title>
        <authorList>
            <person name="Khanal S."/>
            <person name="Antony Babu S."/>
            <person name="Zhou X.G."/>
        </authorList>
    </citation>
    <scope>NUCLEOTIDE SEQUENCE</scope>
    <source>
        <strain evidence="4">TX6</strain>
    </source>
</reference>
<evidence type="ECO:0000313" key="5">
    <source>
        <dbReference type="Proteomes" id="UP001176517"/>
    </source>
</evidence>
<feature type="region of interest" description="Disordered" evidence="1">
    <location>
        <begin position="701"/>
        <end position="781"/>
    </location>
</feature>
<feature type="region of interest" description="Disordered" evidence="1">
    <location>
        <begin position="24"/>
        <end position="43"/>
    </location>
</feature>
<organism evidence="4 5">
    <name type="scientific">Tilletia horrida</name>
    <dbReference type="NCBI Taxonomy" id="155126"/>
    <lineage>
        <taxon>Eukaryota</taxon>
        <taxon>Fungi</taxon>
        <taxon>Dikarya</taxon>
        <taxon>Basidiomycota</taxon>
        <taxon>Ustilaginomycotina</taxon>
        <taxon>Exobasidiomycetes</taxon>
        <taxon>Tilletiales</taxon>
        <taxon>Tilletiaceae</taxon>
        <taxon>Tilletia</taxon>
    </lineage>
</organism>
<feature type="signal peptide" evidence="3">
    <location>
        <begin position="1"/>
        <end position="19"/>
    </location>
</feature>
<feature type="compositionally biased region" description="Basic and acidic residues" evidence="1">
    <location>
        <begin position="498"/>
        <end position="512"/>
    </location>
</feature>
<feature type="compositionally biased region" description="Basic and acidic residues" evidence="1">
    <location>
        <begin position="159"/>
        <end position="172"/>
    </location>
</feature>
<feature type="compositionally biased region" description="Polar residues" evidence="1">
    <location>
        <begin position="287"/>
        <end position="302"/>
    </location>
</feature>
<feature type="compositionally biased region" description="Polar residues" evidence="1">
    <location>
        <begin position="235"/>
        <end position="250"/>
    </location>
</feature>
<feature type="compositionally biased region" description="Basic and acidic residues" evidence="1">
    <location>
        <begin position="269"/>
        <end position="281"/>
    </location>
</feature>
<feature type="transmembrane region" description="Helical" evidence="2">
    <location>
        <begin position="83"/>
        <end position="105"/>
    </location>
</feature>
<evidence type="ECO:0000256" key="2">
    <source>
        <dbReference type="SAM" id="Phobius"/>
    </source>
</evidence>
<feature type="compositionally biased region" description="Low complexity" evidence="1">
    <location>
        <begin position="520"/>
        <end position="543"/>
    </location>
</feature>
<accession>A0AAN6GS43</accession>
<dbReference type="AlphaFoldDB" id="A0AAN6GS43"/>
<name>A0AAN6GS43_9BASI</name>
<gene>
    <name evidence="4" type="ORF">OC846_002047</name>
</gene>
<feature type="region of interest" description="Disordered" evidence="1">
    <location>
        <begin position="159"/>
        <end position="204"/>
    </location>
</feature>
<evidence type="ECO:0000256" key="1">
    <source>
        <dbReference type="SAM" id="MobiDB-lite"/>
    </source>
</evidence>
<evidence type="ECO:0000256" key="3">
    <source>
        <dbReference type="SAM" id="SignalP"/>
    </source>
</evidence>
<feature type="compositionally biased region" description="Basic and acidic residues" evidence="1">
    <location>
        <begin position="675"/>
        <end position="687"/>
    </location>
</feature>
<feature type="compositionally biased region" description="Acidic residues" evidence="1">
    <location>
        <begin position="771"/>
        <end position="781"/>
    </location>
</feature>
<feature type="region of interest" description="Disordered" evidence="1">
    <location>
        <begin position="119"/>
        <end position="142"/>
    </location>
</feature>
<feature type="compositionally biased region" description="Basic and acidic residues" evidence="1">
    <location>
        <begin position="127"/>
        <end position="142"/>
    </location>
</feature>
<feature type="region of interest" description="Disordered" evidence="1">
    <location>
        <begin position="560"/>
        <end position="687"/>
    </location>
</feature>
<feature type="compositionally biased region" description="Basic and acidic residues" evidence="1">
    <location>
        <begin position="637"/>
        <end position="653"/>
    </location>
</feature>
<feature type="compositionally biased region" description="Low complexity" evidence="1">
    <location>
        <begin position="755"/>
        <end position="764"/>
    </location>
</feature>
<feature type="compositionally biased region" description="Low complexity" evidence="1">
    <location>
        <begin position="439"/>
        <end position="461"/>
    </location>
</feature>
<keyword evidence="2" id="KW-1133">Transmembrane helix</keyword>
<dbReference type="EMBL" id="JAPDMZ010000036">
    <property type="protein sequence ID" value="KAK0554571.1"/>
    <property type="molecule type" value="Genomic_DNA"/>
</dbReference>
<proteinExistence type="predicted"/>
<feature type="chain" id="PRO_5042971790" evidence="3">
    <location>
        <begin position="20"/>
        <end position="781"/>
    </location>
</feature>
<keyword evidence="2" id="KW-0812">Transmembrane</keyword>
<keyword evidence="2" id="KW-0472">Membrane</keyword>
<feature type="compositionally biased region" description="Polar residues" evidence="1">
    <location>
        <begin position="319"/>
        <end position="336"/>
    </location>
</feature>
<feature type="compositionally biased region" description="Polar residues" evidence="1">
    <location>
        <begin position="473"/>
        <end position="496"/>
    </location>
</feature>